<keyword evidence="2" id="KW-0328">Glycosyltransferase</keyword>
<evidence type="ECO:0000256" key="4">
    <source>
        <dbReference type="ARBA" id="ARBA00022692"/>
    </source>
</evidence>
<dbReference type="InterPro" id="IPR001182">
    <property type="entry name" value="FtsW/RodA"/>
</dbReference>
<feature type="transmembrane region" description="Helical" evidence="17">
    <location>
        <begin position="12"/>
        <end position="31"/>
    </location>
</feature>
<comment type="caution">
    <text evidence="18">The sequence shown here is derived from an EMBL/GenBank/DDBJ whole genome shotgun (WGS) entry which is preliminary data.</text>
</comment>
<keyword evidence="5" id="KW-0133">Cell shape</keyword>
<evidence type="ECO:0000313" key="18">
    <source>
        <dbReference type="EMBL" id="MBB3703292.1"/>
    </source>
</evidence>
<name>A0A7W5UPA4_9BACT</name>
<evidence type="ECO:0000256" key="15">
    <source>
        <dbReference type="ARBA" id="ARBA00049902"/>
    </source>
</evidence>
<dbReference type="GO" id="GO:0015648">
    <property type="term" value="F:lipid-linked peptidoglycan transporter activity"/>
    <property type="evidence" value="ECO:0007669"/>
    <property type="project" value="TreeGrafter"/>
</dbReference>
<evidence type="ECO:0000256" key="16">
    <source>
        <dbReference type="SAM" id="MobiDB-lite"/>
    </source>
</evidence>
<keyword evidence="8 17" id="KW-0472">Membrane</keyword>
<proteinExistence type="inferred from homology"/>
<reference evidence="18 19" key="1">
    <citation type="submission" date="2020-08" db="EMBL/GenBank/DDBJ databases">
        <title>Genomic Encyclopedia of Type Strains, Phase IV (KMG-IV): sequencing the most valuable type-strain genomes for metagenomic binning, comparative biology and taxonomic classification.</title>
        <authorList>
            <person name="Goeker M."/>
        </authorList>
    </citation>
    <scope>NUCLEOTIDE SEQUENCE [LARGE SCALE GENOMIC DNA]</scope>
    <source>
        <strain evidence="18 19">DSM 22548</strain>
    </source>
</reference>
<feature type="transmembrane region" description="Helical" evidence="17">
    <location>
        <begin position="286"/>
        <end position="312"/>
    </location>
</feature>
<protein>
    <recommendedName>
        <fullName evidence="12">Probable peptidoglycan glycosyltransferase FtsW</fullName>
        <ecNumber evidence="14">2.4.99.28</ecNumber>
    </recommendedName>
    <alternativeName>
        <fullName evidence="13">Cell division protein FtsW</fullName>
    </alternativeName>
    <alternativeName>
        <fullName evidence="10">Cell wall polymerase</fullName>
    </alternativeName>
    <alternativeName>
        <fullName evidence="9">Peptidoglycan polymerase</fullName>
    </alternativeName>
</protein>
<dbReference type="GO" id="GO:0009252">
    <property type="term" value="P:peptidoglycan biosynthetic process"/>
    <property type="evidence" value="ECO:0007669"/>
    <property type="project" value="UniProtKB-KW"/>
</dbReference>
<dbReference type="EMBL" id="JACICA010000010">
    <property type="protein sequence ID" value="MBB3703292.1"/>
    <property type="molecule type" value="Genomic_DNA"/>
</dbReference>
<keyword evidence="18" id="KW-0132">Cell division</keyword>
<evidence type="ECO:0000256" key="8">
    <source>
        <dbReference type="ARBA" id="ARBA00023136"/>
    </source>
</evidence>
<feature type="transmembrane region" description="Helical" evidence="17">
    <location>
        <begin position="361"/>
        <end position="382"/>
    </location>
</feature>
<dbReference type="EC" id="2.4.99.28" evidence="14"/>
<evidence type="ECO:0000256" key="7">
    <source>
        <dbReference type="ARBA" id="ARBA00022989"/>
    </source>
</evidence>
<evidence type="ECO:0000256" key="9">
    <source>
        <dbReference type="ARBA" id="ARBA00032370"/>
    </source>
</evidence>
<dbReference type="GO" id="GO:0051301">
    <property type="term" value="P:cell division"/>
    <property type="evidence" value="ECO:0007669"/>
    <property type="project" value="UniProtKB-KW"/>
</dbReference>
<feature type="transmembrane region" description="Helical" evidence="17">
    <location>
        <begin position="165"/>
        <end position="183"/>
    </location>
</feature>
<sequence>MNKIKNLFKGDPVIWIIYFFLCVISLVEVYSAGSSLAYKNGSFWVPLTSQAMFLAVGTMVVIFIHSIPCRFFRAFPIFLYPLSVFFLFLVLVIGATTNGAQRWIDLGFFQFQPSELAKGSVILSVALILAQTQREKGAHKNAFKLIVGITIPVVLLIASDNISTGALLLGVVLLMMIIGRVPWNQIGKFLGVLAISVALIVTIVAVVPSDSAFYKMPGMGRMKTAKSRIETKLSHSDREILPEDYDIDKNAQVAHANIAIASSNFVGKMPGNSVERDFLSQAYSDFIYAIIIEETGLWGGLLVVFLYVVLLYRAGRIAKRCESNFPAFLAMGLALLLVCQAILNMLVAVGLFPVTGQPLPMISRGGTSTLINSFYIGVLLSVSRYSRKNNVKATPAELSGETPERRKVNPGLQPAAAK</sequence>
<gene>
    <name evidence="18" type="ORF">FHS60_001774</name>
</gene>
<feature type="transmembrane region" description="Helical" evidence="17">
    <location>
        <begin position="77"/>
        <end position="96"/>
    </location>
</feature>
<evidence type="ECO:0000256" key="1">
    <source>
        <dbReference type="ARBA" id="ARBA00004141"/>
    </source>
</evidence>
<keyword evidence="6" id="KW-0573">Peptidoglycan synthesis</keyword>
<keyword evidence="4 17" id="KW-0812">Transmembrane</keyword>
<evidence type="ECO:0000256" key="12">
    <source>
        <dbReference type="ARBA" id="ARBA00041185"/>
    </source>
</evidence>
<dbReference type="PANTHER" id="PTHR30474:SF2">
    <property type="entry name" value="PEPTIDOGLYCAN GLYCOSYLTRANSFERASE FTSW-RELATED"/>
    <property type="match status" value="1"/>
</dbReference>
<dbReference type="GO" id="GO:0008955">
    <property type="term" value="F:peptidoglycan glycosyltransferase activity"/>
    <property type="evidence" value="ECO:0007669"/>
    <property type="project" value="UniProtKB-EC"/>
</dbReference>
<evidence type="ECO:0000256" key="11">
    <source>
        <dbReference type="ARBA" id="ARBA00038053"/>
    </source>
</evidence>
<dbReference type="PANTHER" id="PTHR30474">
    <property type="entry name" value="CELL CYCLE PROTEIN"/>
    <property type="match status" value="1"/>
</dbReference>
<comment type="catalytic activity">
    <reaction evidence="15">
        <text>[GlcNAc-(1-&gt;4)-Mur2Ac(oyl-L-Ala-gamma-D-Glu-L-Lys-D-Ala-D-Ala)](n)-di-trans,octa-cis-undecaprenyl diphosphate + beta-D-GlcNAc-(1-&gt;4)-Mur2Ac(oyl-L-Ala-gamma-D-Glu-L-Lys-D-Ala-D-Ala)-di-trans,octa-cis-undecaprenyl diphosphate = [GlcNAc-(1-&gt;4)-Mur2Ac(oyl-L-Ala-gamma-D-Glu-L-Lys-D-Ala-D-Ala)](n+1)-di-trans,octa-cis-undecaprenyl diphosphate + di-trans,octa-cis-undecaprenyl diphosphate + H(+)</text>
        <dbReference type="Rhea" id="RHEA:23708"/>
        <dbReference type="Rhea" id="RHEA-COMP:9602"/>
        <dbReference type="Rhea" id="RHEA-COMP:9603"/>
        <dbReference type="ChEBI" id="CHEBI:15378"/>
        <dbReference type="ChEBI" id="CHEBI:58405"/>
        <dbReference type="ChEBI" id="CHEBI:60033"/>
        <dbReference type="ChEBI" id="CHEBI:78435"/>
        <dbReference type="EC" id="2.4.99.28"/>
    </reaction>
</comment>
<keyword evidence="18" id="KW-0131">Cell cycle</keyword>
<evidence type="ECO:0000313" key="19">
    <source>
        <dbReference type="Proteomes" id="UP000541425"/>
    </source>
</evidence>
<feature type="transmembrane region" description="Helical" evidence="17">
    <location>
        <begin position="324"/>
        <end position="349"/>
    </location>
</feature>
<evidence type="ECO:0000256" key="13">
    <source>
        <dbReference type="ARBA" id="ARBA00041418"/>
    </source>
</evidence>
<feature type="transmembrane region" description="Helical" evidence="17">
    <location>
        <begin position="108"/>
        <end position="130"/>
    </location>
</feature>
<dbReference type="Pfam" id="PF01098">
    <property type="entry name" value="FTSW_RODA_SPOVE"/>
    <property type="match status" value="1"/>
</dbReference>
<dbReference type="Proteomes" id="UP000541425">
    <property type="component" value="Unassembled WGS sequence"/>
</dbReference>
<feature type="region of interest" description="Disordered" evidence="16">
    <location>
        <begin position="393"/>
        <end position="418"/>
    </location>
</feature>
<dbReference type="GO" id="GO:0005886">
    <property type="term" value="C:plasma membrane"/>
    <property type="evidence" value="ECO:0007669"/>
    <property type="project" value="TreeGrafter"/>
</dbReference>
<evidence type="ECO:0000256" key="2">
    <source>
        <dbReference type="ARBA" id="ARBA00022676"/>
    </source>
</evidence>
<comment type="similarity">
    <text evidence="11">Belongs to the SEDS family. FtsW subfamily.</text>
</comment>
<keyword evidence="3" id="KW-0808">Transferase</keyword>
<evidence type="ECO:0000256" key="14">
    <source>
        <dbReference type="ARBA" id="ARBA00044770"/>
    </source>
</evidence>
<feature type="transmembrane region" description="Helical" evidence="17">
    <location>
        <begin position="142"/>
        <end position="159"/>
    </location>
</feature>
<feature type="transmembrane region" description="Helical" evidence="17">
    <location>
        <begin position="43"/>
        <end position="65"/>
    </location>
</feature>
<evidence type="ECO:0000256" key="5">
    <source>
        <dbReference type="ARBA" id="ARBA00022960"/>
    </source>
</evidence>
<comment type="subcellular location">
    <subcellularLocation>
        <location evidence="1">Membrane</location>
        <topology evidence="1">Multi-pass membrane protein</topology>
    </subcellularLocation>
</comment>
<evidence type="ECO:0000256" key="17">
    <source>
        <dbReference type="SAM" id="Phobius"/>
    </source>
</evidence>
<dbReference type="RefSeq" id="WP_009347772.1">
    <property type="nucleotide sequence ID" value="NZ_JACICA010000010.1"/>
</dbReference>
<dbReference type="AlphaFoldDB" id="A0A7W5UPA4"/>
<evidence type="ECO:0000256" key="6">
    <source>
        <dbReference type="ARBA" id="ARBA00022984"/>
    </source>
</evidence>
<evidence type="ECO:0000256" key="3">
    <source>
        <dbReference type="ARBA" id="ARBA00022679"/>
    </source>
</evidence>
<keyword evidence="7 17" id="KW-1133">Transmembrane helix</keyword>
<feature type="transmembrane region" description="Helical" evidence="17">
    <location>
        <begin position="190"/>
        <end position="209"/>
    </location>
</feature>
<evidence type="ECO:0000256" key="10">
    <source>
        <dbReference type="ARBA" id="ARBA00033270"/>
    </source>
</evidence>
<accession>A0A7W5UPA4</accession>
<organism evidence="18 19">
    <name type="scientific">Alloprevotella rava</name>
    <dbReference type="NCBI Taxonomy" id="671218"/>
    <lineage>
        <taxon>Bacteria</taxon>
        <taxon>Pseudomonadati</taxon>
        <taxon>Bacteroidota</taxon>
        <taxon>Bacteroidia</taxon>
        <taxon>Bacteroidales</taxon>
        <taxon>Prevotellaceae</taxon>
        <taxon>Alloprevotella</taxon>
    </lineage>
</organism>
<dbReference type="GO" id="GO:0032153">
    <property type="term" value="C:cell division site"/>
    <property type="evidence" value="ECO:0007669"/>
    <property type="project" value="TreeGrafter"/>
</dbReference>
<dbReference type="GO" id="GO:0008360">
    <property type="term" value="P:regulation of cell shape"/>
    <property type="evidence" value="ECO:0007669"/>
    <property type="project" value="UniProtKB-KW"/>
</dbReference>